<dbReference type="Gene3D" id="1.10.8.10">
    <property type="entry name" value="DNA helicase RuvA subunit, C-terminal domain"/>
    <property type="match status" value="1"/>
</dbReference>
<dbReference type="Gene3D" id="3.40.50.150">
    <property type="entry name" value="Vaccinia Virus protein VP39"/>
    <property type="match status" value="1"/>
</dbReference>
<dbReference type="InterPro" id="IPR050320">
    <property type="entry name" value="N5-glutamine_MTase"/>
</dbReference>
<protein>
    <submittedName>
        <fullName evidence="5">S-adenosyl-L-methionine-dependent methyltransferase</fullName>
    </submittedName>
</protein>
<dbReference type="EMBL" id="JARJCN010000082">
    <property type="protein sequence ID" value="KAJ7076317.1"/>
    <property type="molecule type" value="Genomic_DNA"/>
</dbReference>
<sequence>MTSVTLALLSARLGKRQAALEYKWMKRATSEVPLERMLARRVAGEPLQYILAEQPFGPLTIKVKPPVLIPRPETEHWTIRLAEVLNRSSARTLSVLDLGTGTGCIPLLLCNMLPAGSVHAYGIDISSEAVSLATENAALCGFSPSHDITRNSFQAFQASFLDPSFPHISLGVAPPFDLITSNPPYISWPEYMQLPHSVASYEDPKALFGGPDGLDFYHAIAKLVARKDFLNPGAVVAVEVGDGQAASVQRIFTTTAQMKTQIWLDPWQKKRTVIARR</sequence>
<keyword evidence="6" id="KW-1185">Reference proteome</keyword>
<evidence type="ECO:0000259" key="4">
    <source>
        <dbReference type="Pfam" id="PF13847"/>
    </source>
</evidence>
<evidence type="ECO:0000256" key="2">
    <source>
        <dbReference type="ARBA" id="ARBA00022679"/>
    </source>
</evidence>
<accession>A0AAD6TSK1</accession>
<proteinExistence type="predicted"/>
<evidence type="ECO:0000256" key="1">
    <source>
        <dbReference type="ARBA" id="ARBA00022603"/>
    </source>
</evidence>
<dbReference type="PANTHER" id="PTHR18895">
    <property type="entry name" value="HEMK METHYLTRANSFERASE"/>
    <property type="match status" value="1"/>
</dbReference>
<evidence type="ECO:0000313" key="6">
    <source>
        <dbReference type="Proteomes" id="UP001222325"/>
    </source>
</evidence>
<keyword evidence="3" id="KW-0949">S-adenosyl-L-methionine</keyword>
<dbReference type="CDD" id="cd02440">
    <property type="entry name" value="AdoMet_MTases"/>
    <property type="match status" value="1"/>
</dbReference>
<dbReference type="NCBIfam" id="TIGR00536">
    <property type="entry name" value="hemK_fam"/>
    <property type="match status" value="1"/>
</dbReference>
<feature type="domain" description="Methyltransferase" evidence="4">
    <location>
        <begin position="93"/>
        <end position="145"/>
    </location>
</feature>
<comment type="caution">
    <text evidence="5">The sequence shown here is derived from an EMBL/GenBank/DDBJ whole genome shotgun (WGS) entry which is preliminary data.</text>
</comment>
<dbReference type="Pfam" id="PF13847">
    <property type="entry name" value="Methyltransf_31"/>
    <property type="match status" value="1"/>
</dbReference>
<organism evidence="5 6">
    <name type="scientific">Mycena belliarum</name>
    <dbReference type="NCBI Taxonomy" id="1033014"/>
    <lineage>
        <taxon>Eukaryota</taxon>
        <taxon>Fungi</taxon>
        <taxon>Dikarya</taxon>
        <taxon>Basidiomycota</taxon>
        <taxon>Agaricomycotina</taxon>
        <taxon>Agaricomycetes</taxon>
        <taxon>Agaricomycetidae</taxon>
        <taxon>Agaricales</taxon>
        <taxon>Marasmiineae</taxon>
        <taxon>Mycenaceae</taxon>
        <taxon>Mycena</taxon>
    </lineage>
</organism>
<dbReference type="PANTHER" id="PTHR18895:SF74">
    <property type="entry name" value="MTRF1L RELEASE FACTOR GLUTAMINE METHYLTRANSFERASE"/>
    <property type="match status" value="1"/>
</dbReference>
<keyword evidence="2" id="KW-0808">Transferase</keyword>
<gene>
    <name evidence="5" type="ORF">B0H15DRAFT_790725</name>
</gene>
<dbReference type="GO" id="GO:0008276">
    <property type="term" value="F:protein methyltransferase activity"/>
    <property type="evidence" value="ECO:0007669"/>
    <property type="project" value="InterPro"/>
</dbReference>
<reference evidence="5" key="1">
    <citation type="submission" date="2023-03" db="EMBL/GenBank/DDBJ databases">
        <title>Massive genome expansion in bonnet fungi (Mycena s.s.) driven by repeated elements and novel gene families across ecological guilds.</title>
        <authorList>
            <consortium name="Lawrence Berkeley National Laboratory"/>
            <person name="Harder C.B."/>
            <person name="Miyauchi S."/>
            <person name="Viragh M."/>
            <person name="Kuo A."/>
            <person name="Thoen E."/>
            <person name="Andreopoulos B."/>
            <person name="Lu D."/>
            <person name="Skrede I."/>
            <person name="Drula E."/>
            <person name="Henrissat B."/>
            <person name="Morin E."/>
            <person name="Kohler A."/>
            <person name="Barry K."/>
            <person name="LaButti K."/>
            <person name="Morin E."/>
            <person name="Salamov A."/>
            <person name="Lipzen A."/>
            <person name="Mereny Z."/>
            <person name="Hegedus B."/>
            <person name="Baldrian P."/>
            <person name="Stursova M."/>
            <person name="Weitz H."/>
            <person name="Taylor A."/>
            <person name="Grigoriev I.V."/>
            <person name="Nagy L.G."/>
            <person name="Martin F."/>
            <person name="Kauserud H."/>
        </authorList>
    </citation>
    <scope>NUCLEOTIDE SEQUENCE</scope>
    <source>
        <strain evidence="5">CBHHK173m</strain>
    </source>
</reference>
<keyword evidence="1 5" id="KW-0489">Methyltransferase</keyword>
<dbReference type="Proteomes" id="UP001222325">
    <property type="component" value="Unassembled WGS sequence"/>
</dbReference>
<name>A0AAD6TSK1_9AGAR</name>
<evidence type="ECO:0000313" key="5">
    <source>
        <dbReference type="EMBL" id="KAJ7076317.1"/>
    </source>
</evidence>
<dbReference type="InterPro" id="IPR025714">
    <property type="entry name" value="Methyltranfer_dom"/>
</dbReference>
<dbReference type="GO" id="GO:0032259">
    <property type="term" value="P:methylation"/>
    <property type="evidence" value="ECO:0007669"/>
    <property type="project" value="UniProtKB-KW"/>
</dbReference>
<dbReference type="InterPro" id="IPR004556">
    <property type="entry name" value="HemK-like"/>
</dbReference>
<dbReference type="SUPFAM" id="SSF53335">
    <property type="entry name" value="S-adenosyl-L-methionine-dependent methyltransferases"/>
    <property type="match status" value="1"/>
</dbReference>
<dbReference type="GO" id="GO:0005739">
    <property type="term" value="C:mitochondrion"/>
    <property type="evidence" value="ECO:0007669"/>
    <property type="project" value="TreeGrafter"/>
</dbReference>
<evidence type="ECO:0000256" key="3">
    <source>
        <dbReference type="ARBA" id="ARBA00022691"/>
    </source>
</evidence>
<dbReference type="AlphaFoldDB" id="A0AAD6TSK1"/>
<dbReference type="InterPro" id="IPR029063">
    <property type="entry name" value="SAM-dependent_MTases_sf"/>
</dbReference>